<keyword evidence="5" id="KW-0813">Transport</keyword>
<evidence type="ECO:0000313" key="7">
    <source>
        <dbReference type="EMBL" id="SFB73419.1"/>
    </source>
</evidence>
<dbReference type="Pfam" id="PF00528">
    <property type="entry name" value="BPD_transp_1"/>
    <property type="match status" value="1"/>
</dbReference>
<proteinExistence type="inferred from homology"/>
<organism evidence="7 8">
    <name type="scientific">Natronobacterium haloterrestre</name>
    <name type="common">Halobiforma haloterrestris</name>
    <dbReference type="NCBI Taxonomy" id="148448"/>
    <lineage>
        <taxon>Archaea</taxon>
        <taxon>Methanobacteriati</taxon>
        <taxon>Methanobacteriota</taxon>
        <taxon>Stenosarchaea group</taxon>
        <taxon>Halobacteria</taxon>
        <taxon>Halobacteriales</taxon>
        <taxon>Natrialbaceae</taxon>
        <taxon>Natronobacterium</taxon>
    </lineage>
</organism>
<keyword evidence="2 5" id="KW-0812">Transmembrane</keyword>
<feature type="transmembrane region" description="Helical" evidence="5">
    <location>
        <begin position="253"/>
        <end position="275"/>
    </location>
</feature>
<dbReference type="PANTHER" id="PTHR42922">
    <property type="entry name" value="PHOSPHATE TRANSPORT SYSTEM PERMEASE PROTEIN PSTA"/>
    <property type="match status" value="1"/>
</dbReference>
<dbReference type="InterPro" id="IPR051408">
    <property type="entry name" value="Phosphate_transprt_permease"/>
</dbReference>
<feature type="transmembrane region" description="Helical" evidence="5">
    <location>
        <begin position="120"/>
        <end position="149"/>
    </location>
</feature>
<keyword evidence="8" id="KW-1185">Reference proteome</keyword>
<keyword evidence="4 5" id="KW-0472">Membrane</keyword>
<sequence length="288" mass="30579">MVLDRYARQRLFGWLARGAAALVVAVMVLVVAVTIYRGGRVFITDPAIAVTPPGSRYMLEAEGGFFHAVLGSVFIVGPATVVSAILAVSTAIYLQSDYSSERFSETVNMFLNVLWGTPPIVYGVFVLTVIIAVGAQTSLFFGIVAIAIFQYPIMTRYTDEALRAAPDTVREATYGLGATRFETALITVRAALPGIVAGIVMGFARGIGDAATVLFTAGRSTNMPAGPFEPATTLPVLIFDQAMSFNAEVRSHAYAASFVLIVAVLGLILASKLLAGRYARFAPGGRHS</sequence>
<feature type="transmembrane region" description="Helical" evidence="5">
    <location>
        <begin position="65"/>
        <end position="94"/>
    </location>
</feature>
<dbReference type="PANTHER" id="PTHR42922:SF1">
    <property type="entry name" value="PHOSPHATE TRANSPORT SYSTEM PERMEASE PROTEIN PSTA"/>
    <property type="match status" value="1"/>
</dbReference>
<dbReference type="PROSITE" id="PS50928">
    <property type="entry name" value="ABC_TM1"/>
    <property type="match status" value="1"/>
</dbReference>
<evidence type="ECO:0000256" key="4">
    <source>
        <dbReference type="ARBA" id="ARBA00023136"/>
    </source>
</evidence>
<gene>
    <name evidence="7" type="ORF">SAMN05444422_101575</name>
</gene>
<comment type="subcellular location">
    <subcellularLocation>
        <location evidence="5">Cell membrane</location>
        <topology evidence="5">Multi-pass membrane protein</topology>
    </subcellularLocation>
    <subcellularLocation>
        <location evidence="1">Membrane</location>
        <topology evidence="1">Multi-pass membrane protein</topology>
    </subcellularLocation>
</comment>
<evidence type="ECO:0000259" key="6">
    <source>
        <dbReference type="PROSITE" id="PS50928"/>
    </source>
</evidence>
<evidence type="ECO:0000256" key="1">
    <source>
        <dbReference type="ARBA" id="ARBA00004141"/>
    </source>
</evidence>
<keyword evidence="3 5" id="KW-1133">Transmembrane helix</keyword>
<dbReference type="InterPro" id="IPR035906">
    <property type="entry name" value="MetI-like_sf"/>
</dbReference>
<accession>A0A1I1DEK2</accession>
<dbReference type="InterPro" id="IPR000515">
    <property type="entry name" value="MetI-like"/>
</dbReference>
<evidence type="ECO:0000256" key="2">
    <source>
        <dbReference type="ARBA" id="ARBA00022692"/>
    </source>
</evidence>
<evidence type="ECO:0000313" key="8">
    <source>
        <dbReference type="Proteomes" id="UP000199161"/>
    </source>
</evidence>
<dbReference type="AlphaFoldDB" id="A0A1I1DEK2"/>
<dbReference type="GO" id="GO:0055085">
    <property type="term" value="P:transmembrane transport"/>
    <property type="evidence" value="ECO:0007669"/>
    <property type="project" value="InterPro"/>
</dbReference>
<evidence type="ECO:0000256" key="3">
    <source>
        <dbReference type="ARBA" id="ARBA00022989"/>
    </source>
</evidence>
<protein>
    <submittedName>
        <fullName evidence="7">Phosphate transport system permease protein</fullName>
    </submittedName>
</protein>
<dbReference type="CDD" id="cd06261">
    <property type="entry name" value="TM_PBP2"/>
    <property type="match status" value="1"/>
</dbReference>
<reference evidence="8" key="1">
    <citation type="submission" date="2016-10" db="EMBL/GenBank/DDBJ databases">
        <authorList>
            <person name="Varghese N."/>
            <person name="Submissions S."/>
        </authorList>
    </citation>
    <scope>NUCLEOTIDE SEQUENCE [LARGE SCALE GENOMIC DNA]</scope>
    <source>
        <strain evidence="8">DSM 13078</strain>
    </source>
</reference>
<feature type="domain" description="ABC transmembrane type-1" evidence="6">
    <location>
        <begin position="69"/>
        <end position="271"/>
    </location>
</feature>
<name>A0A1I1DEK2_NATHA</name>
<dbReference type="GO" id="GO:0005886">
    <property type="term" value="C:plasma membrane"/>
    <property type="evidence" value="ECO:0007669"/>
    <property type="project" value="UniProtKB-SubCell"/>
</dbReference>
<feature type="transmembrane region" description="Helical" evidence="5">
    <location>
        <begin position="12"/>
        <end position="36"/>
    </location>
</feature>
<comment type="similarity">
    <text evidence="5">Belongs to the binding-protein-dependent transport system permease family.</text>
</comment>
<evidence type="ECO:0000256" key="5">
    <source>
        <dbReference type="RuleBase" id="RU363032"/>
    </source>
</evidence>
<dbReference type="SUPFAM" id="SSF161098">
    <property type="entry name" value="MetI-like"/>
    <property type="match status" value="1"/>
</dbReference>
<dbReference type="Proteomes" id="UP000199161">
    <property type="component" value="Unassembled WGS sequence"/>
</dbReference>
<dbReference type="Gene3D" id="1.10.3720.10">
    <property type="entry name" value="MetI-like"/>
    <property type="match status" value="1"/>
</dbReference>
<dbReference type="EMBL" id="FOKW01000001">
    <property type="protein sequence ID" value="SFB73419.1"/>
    <property type="molecule type" value="Genomic_DNA"/>
</dbReference>